<keyword evidence="4" id="KW-1185">Reference proteome</keyword>
<sequence>MRWMSIALAAVATVGVMSTPAAAAQVDRESRSPAQLRVGPPWPYKDCMDTAISQHKETPSHAKWHCDQLVQKGWIKPPTAQDNAAQSTTPKGTTPKGTSPKGTGPKSGHPKGTGSAHGKAKSKTHAKTNAKTNAKHKSGGVKSAPKPAPQR</sequence>
<comment type="caution">
    <text evidence="3">The sequence shown here is derived from an EMBL/GenBank/DDBJ whole genome shotgun (WGS) entry which is preliminary data.</text>
</comment>
<feature type="chain" id="PRO_5046795269" evidence="2">
    <location>
        <begin position="24"/>
        <end position="151"/>
    </location>
</feature>
<evidence type="ECO:0000256" key="1">
    <source>
        <dbReference type="SAM" id="MobiDB-lite"/>
    </source>
</evidence>
<name>A0ABW7T5H0_9ACTN</name>
<dbReference type="EMBL" id="JBIRRB010000006">
    <property type="protein sequence ID" value="MFI0912752.1"/>
    <property type="molecule type" value="Genomic_DNA"/>
</dbReference>
<gene>
    <name evidence="3" type="ORF">ACH4TF_20140</name>
</gene>
<feature type="region of interest" description="Disordered" evidence="1">
    <location>
        <begin position="73"/>
        <end position="151"/>
    </location>
</feature>
<evidence type="ECO:0000313" key="3">
    <source>
        <dbReference type="EMBL" id="MFI0912752.1"/>
    </source>
</evidence>
<feature type="signal peptide" evidence="2">
    <location>
        <begin position="1"/>
        <end position="23"/>
    </location>
</feature>
<evidence type="ECO:0000313" key="4">
    <source>
        <dbReference type="Proteomes" id="UP001611162"/>
    </source>
</evidence>
<organism evidence="3 4">
    <name type="scientific">Streptomyces abikoensis</name>
    <dbReference type="NCBI Taxonomy" id="97398"/>
    <lineage>
        <taxon>Bacteria</taxon>
        <taxon>Bacillati</taxon>
        <taxon>Actinomycetota</taxon>
        <taxon>Actinomycetes</taxon>
        <taxon>Kitasatosporales</taxon>
        <taxon>Streptomycetaceae</taxon>
        <taxon>Streptomyces</taxon>
    </lineage>
</organism>
<keyword evidence="2" id="KW-0732">Signal</keyword>
<protein>
    <submittedName>
        <fullName evidence="3">Uncharacterized protein</fullName>
    </submittedName>
</protein>
<proteinExistence type="predicted"/>
<feature type="compositionally biased region" description="Low complexity" evidence="1">
    <location>
        <begin position="87"/>
        <end position="107"/>
    </location>
</feature>
<dbReference type="RefSeq" id="WP_397613531.1">
    <property type="nucleotide sequence ID" value="NZ_JBIRRB010000006.1"/>
</dbReference>
<evidence type="ECO:0000256" key="2">
    <source>
        <dbReference type="SAM" id="SignalP"/>
    </source>
</evidence>
<reference evidence="3 4" key="1">
    <citation type="submission" date="2024-10" db="EMBL/GenBank/DDBJ databases">
        <title>The Natural Products Discovery Center: Release of the First 8490 Sequenced Strains for Exploring Actinobacteria Biosynthetic Diversity.</title>
        <authorList>
            <person name="Kalkreuter E."/>
            <person name="Kautsar S.A."/>
            <person name="Yang D."/>
            <person name="Bader C.D."/>
            <person name="Teijaro C.N."/>
            <person name="Fluegel L."/>
            <person name="Davis C.M."/>
            <person name="Simpson J.R."/>
            <person name="Lauterbach L."/>
            <person name="Steele A.D."/>
            <person name="Gui C."/>
            <person name="Meng S."/>
            <person name="Li G."/>
            <person name="Viehrig K."/>
            <person name="Ye F."/>
            <person name="Su P."/>
            <person name="Kiefer A.F."/>
            <person name="Nichols A."/>
            <person name="Cepeda A.J."/>
            <person name="Yan W."/>
            <person name="Fan B."/>
            <person name="Jiang Y."/>
            <person name="Adhikari A."/>
            <person name="Zheng C.-J."/>
            <person name="Schuster L."/>
            <person name="Cowan T.M."/>
            <person name="Smanski M.J."/>
            <person name="Chevrette M.G."/>
            <person name="De Carvalho L.P.S."/>
            <person name="Shen B."/>
        </authorList>
    </citation>
    <scope>NUCLEOTIDE SEQUENCE [LARGE SCALE GENOMIC DNA]</scope>
    <source>
        <strain evidence="3 4">NPDC020979</strain>
    </source>
</reference>
<feature type="compositionally biased region" description="Basic residues" evidence="1">
    <location>
        <begin position="118"/>
        <end position="139"/>
    </location>
</feature>
<accession>A0ABW7T5H0</accession>
<dbReference type="Proteomes" id="UP001611162">
    <property type="component" value="Unassembled WGS sequence"/>
</dbReference>